<feature type="region of interest" description="Disordered" evidence="1">
    <location>
        <begin position="18"/>
        <end position="45"/>
    </location>
</feature>
<reference evidence="2" key="1">
    <citation type="submission" date="2022-03" db="EMBL/GenBank/DDBJ databases">
        <authorList>
            <person name="Alioto T."/>
            <person name="Alioto T."/>
            <person name="Gomez Garrido J."/>
        </authorList>
    </citation>
    <scope>NUCLEOTIDE SEQUENCE</scope>
</reference>
<dbReference type="GO" id="GO:0097196">
    <property type="term" value="C:Shu complex"/>
    <property type="evidence" value="ECO:0007669"/>
    <property type="project" value="TreeGrafter"/>
</dbReference>
<evidence type="ECO:0000256" key="1">
    <source>
        <dbReference type="SAM" id="MobiDB-lite"/>
    </source>
</evidence>
<protein>
    <submittedName>
        <fullName evidence="2">Uncharacterized protein</fullName>
    </submittedName>
</protein>
<evidence type="ECO:0000313" key="3">
    <source>
        <dbReference type="Proteomes" id="UP001295444"/>
    </source>
</evidence>
<gene>
    <name evidence="2" type="ORF">PECUL_23A062506</name>
</gene>
<evidence type="ECO:0000313" key="2">
    <source>
        <dbReference type="EMBL" id="CAH2272966.1"/>
    </source>
</evidence>
<name>A0AAD1RJM9_PELCU</name>
<dbReference type="PANTHER" id="PTHR28653">
    <property type="match status" value="1"/>
</dbReference>
<dbReference type="Proteomes" id="UP001295444">
    <property type="component" value="Chromosome 03"/>
</dbReference>
<sequence>MAQVFVRVLDELLDTSHVRCDPGLPPPGPSHHPTPQDRESSITGLQGPGYVCSALCGPQGPPLLLIGPHDCGKTALLFMAAVVAAEEGAGPVIYLSRDPLQKLPGAGKLARDPLILKVPITGLGCAW</sequence>
<organism evidence="2 3">
    <name type="scientific">Pelobates cultripes</name>
    <name type="common">Western spadefoot toad</name>
    <dbReference type="NCBI Taxonomy" id="61616"/>
    <lineage>
        <taxon>Eukaryota</taxon>
        <taxon>Metazoa</taxon>
        <taxon>Chordata</taxon>
        <taxon>Craniata</taxon>
        <taxon>Vertebrata</taxon>
        <taxon>Euteleostomi</taxon>
        <taxon>Amphibia</taxon>
        <taxon>Batrachia</taxon>
        <taxon>Anura</taxon>
        <taxon>Pelobatoidea</taxon>
        <taxon>Pelobatidae</taxon>
        <taxon>Pelobates</taxon>
    </lineage>
</organism>
<dbReference type="PANTHER" id="PTHR28653:SF1">
    <property type="entry name" value="ATPASE SWSAP1"/>
    <property type="match status" value="1"/>
</dbReference>
<keyword evidence="3" id="KW-1185">Reference proteome</keyword>
<dbReference type="GO" id="GO:0000724">
    <property type="term" value="P:double-strand break repair via homologous recombination"/>
    <property type="evidence" value="ECO:0007669"/>
    <property type="project" value="TreeGrafter"/>
</dbReference>
<feature type="compositionally biased region" description="Pro residues" evidence="1">
    <location>
        <begin position="23"/>
        <end position="32"/>
    </location>
</feature>
<dbReference type="GO" id="GO:0003697">
    <property type="term" value="F:single-stranded DNA binding"/>
    <property type="evidence" value="ECO:0007669"/>
    <property type="project" value="TreeGrafter"/>
</dbReference>
<dbReference type="AlphaFoldDB" id="A0AAD1RJM9"/>
<dbReference type="EMBL" id="OW240914">
    <property type="protein sequence ID" value="CAH2272966.1"/>
    <property type="molecule type" value="Genomic_DNA"/>
</dbReference>
<accession>A0AAD1RJM9</accession>
<proteinExistence type="predicted"/>